<feature type="binding site" evidence="8">
    <location>
        <begin position="109"/>
        <end position="112"/>
    </location>
    <ligand>
        <name>(6S)-5,6,7,8-tetrahydrofolate</name>
        <dbReference type="ChEBI" id="CHEBI:57453"/>
    </ligand>
</feature>
<name>A0A1M6NJI1_9FIRM</name>
<evidence type="ECO:0000259" key="9">
    <source>
        <dbReference type="Pfam" id="PF00551"/>
    </source>
</evidence>
<dbReference type="EMBL" id="FRAC01000008">
    <property type="protein sequence ID" value="SHJ95895.1"/>
    <property type="molecule type" value="Genomic_DNA"/>
</dbReference>
<dbReference type="RefSeq" id="WP_073274126.1">
    <property type="nucleotide sequence ID" value="NZ_FRAC01000008.1"/>
</dbReference>
<dbReference type="GO" id="GO:0004479">
    <property type="term" value="F:methionyl-tRNA formyltransferase activity"/>
    <property type="evidence" value="ECO:0007669"/>
    <property type="project" value="UniProtKB-UniRule"/>
</dbReference>
<dbReference type="InterPro" id="IPR005793">
    <property type="entry name" value="Formyl_trans_C"/>
</dbReference>
<dbReference type="STRING" id="1121322.SAMN02745136_01330"/>
<comment type="function">
    <text evidence="1 8">Attaches a formyl group to the free amino group of methionyl-tRNA(fMet). The formyl group appears to play a dual role in the initiator identity of N-formylmethionyl-tRNA by promoting its recognition by IF2 and preventing the misappropriation of this tRNA by the elongation apparatus.</text>
</comment>
<proteinExistence type="inferred from homology"/>
<dbReference type="InterPro" id="IPR037022">
    <property type="entry name" value="Formyl_trans_C_sf"/>
</dbReference>
<evidence type="ECO:0000256" key="1">
    <source>
        <dbReference type="ARBA" id="ARBA00002606"/>
    </source>
</evidence>
<dbReference type="InterPro" id="IPR011034">
    <property type="entry name" value="Formyl_transferase-like_C_sf"/>
</dbReference>
<dbReference type="FunFam" id="3.40.50.12230:FF:000001">
    <property type="entry name" value="Methionyl-tRNA formyltransferase"/>
    <property type="match status" value="1"/>
</dbReference>
<keyword evidence="5 8" id="KW-0808">Transferase</keyword>
<keyword evidence="12" id="KW-1185">Reference proteome</keyword>
<reference evidence="11 12" key="1">
    <citation type="submission" date="2016-11" db="EMBL/GenBank/DDBJ databases">
        <authorList>
            <person name="Jaros S."/>
            <person name="Januszkiewicz K."/>
            <person name="Wedrychowicz H."/>
        </authorList>
    </citation>
    <scope>NUCLEOTIDE SEQUENCE [LARGE SCALE GENOMIC DNA]</scope>
    <source>
        <strain evidence="11 12">DSM 15929</strain>
    </source>
</reference>
<evidence type="ECO:0000313" key="12">
    <source>
        <dbReference type="Proteomes" id="UP000184386"/>
    </source>
</evidence>
<dbReference type="OrthoDB" id="9802815at2"/>
<dbReference type="InterPro" id="IPR044135">
    <property type="entry name" value="Met-tRNA-FMT_C"/>
</dbReference>
<dbReference type="CDD" id="cd08704">
    <property type="entry name" value="Met_tRNA_FMT_C"/>
    <property type="match status" value="1"/>
</dbReference>
<dbReference type="Gene3D" id="3.40.50.170">
    <property type="entry name" value="Formyl transferase, N-terminal domain"/>
    <property type="match status" value="1"/>
</dbReference>
<dbReference type="Pfam" id="PF00551">
    <property type="entry name" value="Formyl_trans_N"/>
    <property type="match status" value="1"/>
</dbReference>
<dbReference type="InterPro" id="IPR041711">
    <property type="entry name" value="Met-tRNA-FMT_N"/>
</dbReference>
<dbReference type="SUPFAM" id="SSF50486">
    <property type="entry name" value="FMT C-terminal domain-like"/>
    <property type="match status" value="1"/>
</dbReference>
<dbReference type="Pfam" id="PF02911">
    <property type="entry name" value="Formyl_trans_C"/>
    <property type="match status" value="1"/>
</dbReference>
<comment type="catalytic activity">
    <reaction evidence="7 8">
        <text>L-methionyl-tRNA(fMet) + (6R)-10-formyltetrahydrofolate = N-formyl-L-methionyl-tRNA(fMet) + (6S)-5,6,7,8-tetrahydrofolate + H(+)</text>
        <dbReference type="Rhea" id="RHEA:24380"/>
        <dbReference type="Rhea" id="RHEA-COMP:9952"/>
        <dbReference type="Rhea" id="RHEA-COMP:9953"/>
        <dbReference type="ChEBI" id="CHEBI:15378"/>
        <dbReference type="ChEBI" id="CHEBI:57453"/>
        <dbReference type="ChEBI" id="CHEBI:78530"/>
        <dbReference type="ChEBI" id="CHEBI:78844"/>
        <dbReference type="ChEBI" id="CHEBI:195366"/>
        <dbReference type="EC" id="2.1.2.9"/>
    </reaction>
</comment>
<feature type="domain" description="Formyl transferase N-terminal" evidence="9">
    <location>
        <begin position="1"/>
        <end position="178"/>
    </location>
</feature>
<dbReference type="HAMAP" id="MF_00182">
    <property type="entry name" value="Formyl_trans"/>
    <property type="match status" value="1"/>
</dbReference>
<evidence type="ECO:0000313" key="11">
    <source>
        <dbReference type="EMBL" id="SHJ95895.1"/>
    </source>
</evidence>
<dbReference type="InterPro" id="IPR002376">
    <property type="entry name" value="Formyl_transf_N"/>
</dbReference>
<dbReference type="EC" id="2.1.2.9" evidence="3 8"/>
<dbReference type="NCBIfam" id="TIGR00460">
    <property type="entry name" value="fmt"/>
    <property type="match status" value="1"/>
</dbReference>
<keyword evidence="6 8" id="KW-0648">Protein biosynthesis</keyword>
<dbReference type="InterPro" id="IPR036477">
    <property type="entry name" value="Formyl_transf_N_sf"/>
</dbReference>
<dbReference type="InterPro" id="IPR005794">
    <property type="entry name" value="Fmt"/>
</dbReference>
<dbReference type="Proteomes" id="UP000184386">
    <property type="component" value="Unassembled WGS sequence"/>
</dbReference>
<evidence type="ECO:0000256" key="8">
    <source>
        <dbReference type="HAMAP-Rule" id="MF_00182"/>
    </source>
</evidence>
<evidence type="ECO:0000259" key="10">
    <source>
        <dbReference type="Pfam" id="PF02911"/>
    </source>
</evidence>
<evidence type="ECO:0000256" key="6">
    <source>
        <dbReference type="ARBA" id="ARBA00022917"/>
    </source>
</evidence>
<sequence>MNIVYMGTPEIAAVILKALHTAGHHIIAAVTQQDKPKGRGNQVQFSPVKELALSLDIPVYQPRRAREPEFIEVLKELNPEVIVVAAFGQILPKGILELPKYGCINVHASLLPKYRGAAPIQWCIIEGEEKTGITIMHMDEGVDTGDMIRKQEITIAPKETFGSLHDKLAEAAGPLLLQSLSDIEAGRAERIKQKDEDSSYIKILDKSMGHIDFNQPARKIERLIRGLNPWPSAYTTLEGKMLKIWDADVIEENGEAFSGEGISGNPFLKDTLPGEASALKKDALLIKTAEGILAVKELQLEGKKRMTAENFLRGYDLKPKTLLQ</sequence>
<organism evidence="11 12">
    <name type="scientific">Anaerocolumna jejuensis DSM 15929</name>
    <dbReference type="NCBI Taxonomy" id="1121322"/>
    <lineage>
        <taxon>Bacteria</taxon>
        <taxon>Bacillati</taxon>
        <taxon>Bacillota</taxon>
        <taxon>Clostridia</taxon>
        <taxon>Lachnospirales</taxon>
        <taxon>Lachnospiraceae</taxon>
        <taxon>Anaerocolumna</taxon>
    </lineage>
</organism>
<protein>
    <recommendedName>
        <fullName evidence="4 8">Methionyl-tRNA formyltransferase</fullName>
        <ecNumber evidence="3 8">2.1.2.9</ecNumber>
    </recommendedName>
</protein>
<dbReference type="Gene3D" id="3.10.25.10">
    <property type="entry name" value="Formyl transferase, C-terminal domain"/>
    <property type="match status" value="1"/>
</dbReference>
<dbReference type="CDD" id="cd08646">
    <property type="entry name" value="FMT_core_Met-tRNA-FMT_N"/>
    <property type="match status" value="1"/>
</dbReference>
<evidence type="ECO:0000256" key="4">
    <source>
        <dbReference type="ARBA" id="ARBA00016014"/>
    </source>
</evidence>
<feature type="domain" description="Formyl transferase C-terminal" evidence="10">
    <location>
        <begin position="204"/>
        <end position="315"/>
    </location>
</feature>
<evidence type="ECO:0000256" key="3">
    <source>
        <dbReference type="ARBA" id="ARBA00012261"/>
    </source>
</evidence>
<dbReference type="PANTHER" id="PTHR11138">
    <property type="entry name" value="METHIONYL-TRNA FORMYLTRANSFERASE"/>
    <property type="match status" value="1"/>
</dbReference>
<comment type="similarity">
    <text evidence="2 8">Belongs to the Fmt family.</text>
</comment>
<dbReference type="SUPFAM" id="SSF53328">
    <property type="entry name" value="Formyltransferase"/>
    <property type="match status" value="1"/>
</dbReference>
<dbReference type="PANTHER" id="PTHR11138:SF5">
    <property type="entry name" value="METHIONYL-TRNA FORMYLTRANSFERASE, MITOCHONDRIAL"/>
    <property type="match status" value="1"/>
</dbReference>
<evidence type="ECO:0000256" key="2">
    <source>
        <dbReference type="ARBA" id="ARBA00010699"/>
    </source>
</evidence>
<dbReference type="GO" id="GO:0005829">
    <property type="term" value="C:cytosol"/>
    <property type="evidence" value="ECO:0007669"/>
    <property type="project" value="TreeGrafter"/>
</dbReference>
<evidence type="ECO:0000256" key="5">
    <source>
        <dbReference type="ARBA" id="ARBA00022679"/>
    </source>
</evidence>
<gene>
    <name evidence="8" type="primary">fmt</name>
    <name evidence="11" type="ORF">SAMN02745136_01330</name>
</gene>
<accession>A0A1M6NJI1</accession>
<dbReference type="AlphaFoldDB" id="A0A1M6NJI1"/>
<evidence type="ECO:0000256" key="7">
    <source>
        <dbReference type="ARBA" id="ARBA00048558"/>
    </source>
</evidence>